<feature type="compositionally biased region" description="Gly residues" evidence="1">
    <location>
        <begin position="78"/>
        <end position="99"/>
    </location>
</feature>
<keyword evidence="3" id="KW-1185">Reference proteome</keyword>
<evidence type="ECO:0000313" key="2">
    <source>
        <dbReference type="EMBL" id="KAK3036101.1"/>
    </source>
</evidence>
<feature type="region of interest" description="Disordered" evidence="1">
    <location>
        <begin position="1"/>
        <end position="22"/>
    </location>
</feature>
<reference evidence="2" key="1">
    <citation type="submission" date="2022-12" db="EMBL/GenBank/DDBJ databases">
        <title>Draft genome assemblies for two species of Escallonia (Escalloniales).</title>
        <authorList>
            <person name="Chanderbali A."/>
            <person name="Dervinis C."/>
            <person name="Anghel I."/>
            <person name="Soltis D."/>
            <person name="Soltis P."/>
            <person name="Zapata F."/>
        </authorList>
    </citation>
    <scope>NUCLEOTIDE SEQUENCE</scope>
    <source>
        <strain evidence="2">UCBG64.0493</strain>
        <tissue evidence="2">Leaf</tissue>
    </source>
</reference>
<sequence length="174" mass="17153">MKAPEAKHMDKKTEIITERATDTRPWITAGAITTPALPSDELFCDSAAGPSAGPPAGADVGGAGGDKNGDGAAADPGAGAGPLGAGEGDTSGAGPGAGDGDFPNKSAGSSTLSTVNMQRGVASTTVEATRDESTPVSRVTESPAVFTFKSYFPAPFVAKVVIGAFVVFNVPNGV</sequence>
<protein>
    <submittedName>
        <fullName evidence="2">Uncharacterized protein</fullName>
    </submittedName>
</protein>
<organism evidence="2 3">
    <name type="scientific">Escallonia herrerae</name>
    <dbReference type="NCBI Taxonomy" id="1293975"/>
    <lineage>
        <taxon>Eukaryota</taxon>
        <taxon>Viridiplantae</taxon>
        <taxon>Streptophyta</taxon>
        <taxon>Embryophyta</taxon>
        <taxon>Tracheophyta</taxon>
        <taxon>Spermatophyta</taxon>
        <taxon>Magnoliopsida</taxon>
        <taxon>eudicotyledons</taxon>
        <taxon>Gunneridae</taxon>
        <taxon>Pentapetalae</taxon>
        <taxon>asterids</taxon>
        <taxon>campanulids</taxon>
        <taxon>Escalloniales</taxon>
        <taxon>Escalloniaceae</taxon>
        <taxon>Escallonia</taxon>
    </lineage>
</organism>
<dbReference type="AlphaFoldDB" id="A0AA88WXZ4"/>
<feature type="compositionally biased region" description="Low complexity" evidence="1">
    <location>
        <begin position="47"/>
        <end position="58"/>
    </location>
</feature>
<evidence type="ECO:0000256" key="1">
    <source>
        <dbReference type="SAM" id="MobiDB-lite"/>
    </source>
</evidence>
<evidence type="ECO:0000313" key="3">
    <source>
        <dbReference type="Proteomes" id="UP001188597"/>
    </source>
</evidence>
<dbReference type="EMBL" id="JAVXUP010000157">
    <property type="protein sequence ID" value="KAK3036101.1"/>
    <property type="molecule type" value="Genomic_DNA"/>
</dbReference>
<feature type="region of interest" description="Disordered" evidence="1">
    <location>
        <begin position="42"/>
        <end position="138"/>
    </location>
</feature>
<comment type="caution">
    <text evidence="2">The sequence shown here is derived from an EMBL/GenBank/DDBJ whole genome shotgun (WGS) entry which is preliminary data.</text>
</comment>
<dbReference type="Proteomes" id="UP001188597">
    <property type="component" value="Unassembled WGS sequence"/>
</dbReference>
<accession>A0AA88WXZ4</accession>
<name>A0AA88WXZ4_9ASTE</name>
<proteinExistence type="predicted"/>
<feature type="compositionally biased region" description="Polar residues" evidence="1">
    <location>
        <begin position="106"/>
        <end position="127"/>
    </location>
</feature>
<gene>
    <name evidence="2" type="ORF">RJ639_031682</name>
</gene>